<evidence type="ECO:0000256" key="17">
    <source>
        <dbReference type="ARBA" id="ARBA00038851"/>
    </source>
</evidence>
<dbReference type="GO" id="GO:0005789">
    <property type="term" value="C:endoplasmic reticulum membrane"/>
    <property type="evidence" value="ECO:0007669"/>
    <property type="project" value="TreeGrafter"/>
</dbReference>
<evidence type="ECO:0000256" key="18">
    <source>
        <dbReference type="ARBA" id="ARBA00039984"/>
    </source>
</evidence>
<evidence type="ECO:0000256" key="10">
    <source>
        <dbReference type="ARBA" id="ARBA00022989"/>
    </source>
</evidence>
<gene>
    <name evidence="24" type="primary">DHCR7</name>
    <name evidence="24" type="ORF">HK100_008573</name>
</gene>
<dbReference type="GO" id="GO:0006695">
    <property type="term" value="P:cholesterol biosynthetic process"/>
    <property type="evidence" value="ECO:0007669"/>
    <property type="project" value="UniProtKB-KW"/>
</dbReference>
<evidence type="ECO:0000313" key="24">
    <source>
        <dbReference type="EMBL" id="KAJ3140873.1"/>
    </source>
</evidence>
<keyword evidence="16" id="KW-0753">Steroid metabolism</keyword>
<feature type="transmembrane region" description="Helical" evidence="23">
    <location>
        <begin position="125"/>
        <end position="142"/>
    </location>
</feature>
<organism evidence="24 25">
    <name type="scientific">Physocladia obscura</name>
    <dbReference type="NCBI Taxonomy" id="109957"/>
    <lineage>
        <taxon>Eukaryota</taxon>
        <taxon>Fungi</taxon>
        <taxon>Fungi incertae sedis</taxon>
        <taxon>Chytridiomycota</taxon>
        <taxon>Chytridiomycota incertae sedis</taxon>
        <taxon>Chytridiomycetes</taxon>
        <taxon>Chytridiales</taxon>
        <taxon>Chytriomycetaceae</taxon>
        <taxon>Physocladia</taxon>
    </lineage>
</organism>
<feature type="transmembrane region" description="Helical" evidence="23">
    <location>
        <begin position="349"/>
        <end position="368"/>
    </location>
</feature>
<comment type="caution">
    <text evidence="24">The sequence shown here is derived from an EMBL/GenBank/DDBJ whole genome shotgun (WGS) entry which is preliminary data.</text>
</comment>
<proteinExistence type="inferred from homology"/>
<dbReference type="PANTHER" id="PTHR21257:SF38">
    <property type="entry name" value="7-DEHYDROCHOLESTEROL REDUCTASE"/>
    <property type="match status" value="1"/>
</dbReference>
<feature type="transmembrane region" description="Helical" evidence="23">
    <location>
        <begin position="60"/>
        <end position="81"/>
    </location>
</feature>
<protein>
    <recommendedName>
        <fullName evidence="18">7-dehydrocholesterol reductase</fullName>
        <ecNumber evidence="17">1.3.1.21</ecNumber>
    </recommendedName>
    <alternativeName>
        <fullName evidence="19">Sterol Delta(7)-reductase</fullName>
    </alternativeName>
</protein>
<keyword evidence="7" id="KW-0152">Cholesterol biosynthesis</keyword>
<keyword evidence="12" id="KW-0756">Sterol biosynthesis</keyword>
<reference evidence="24" key="1">
    <citation type="submission" date="2020-05" db="EMBL/GenBank/DDBJ databases">
        <title>Phylogenomic resolution of chytrid fungi.</title>
        <authorList>
            <person name="Stajich J.E."/>
            <person name="Amses K."/>
            <person name="Simmons R."/>
            <person name="Seto K."/>
            <person name="Myers J."/>
            <person name="Bonds A."/>
            <person name="Quandt C.A."/>
            <person name="Barry K."/>
            <person name="Liu P."/>
            <person name="Grigoriev I."/>
            <person name="Longcore J.E."/>
            <person name="James T.Y."/>
        </authorList>
    </citation>
    <scope>NUCLEOTIDE SEQUENCE</scope>
    <source>
        <strain evidence="24">JEL0513</strain>
    </source>
</reference>
<evidence type="ECO:0000256" key="12">
    <source>
        <dbReference type="ARBA" id="ARBA00023011"/>
    </source>
</evidence>
<dbReference type="PANTHER" id="PTHR21257">
    <property type="entry name" value="DELTA(14)-STEROL REDUCTASE"/>
    <property type="match status" value="1"/>
</dbReference>
<dbReference type="EC" id="1.3.1.21" evidence="17"/>
<keyword evidence="6 23" id="KW-0812">Transmembrane</keyword>
<comment type="catalytic activity">
    <reaction evidence="20">
        <text>cholesterol + NADP(+) = 7-dehydrocholesterol + NADPH + H(+)</text>
        <dbReference type="Rhea" id="RHEA:23984"/>
        <dbReference type="ChEBI" id="CHEBI:15378"/>
        <dbReference type="ChEBI" id="CHEBI:16113"/>
        <dbReference type="ChEBI" id="CHEBI:17759"/>
        <dbReference type="ChEBI" id="CHEBI:57783"/>
        <dbReference type="ChEBI" id="CHEBI:58349"/>
        <dbReference type="EC" id="1.3.1.21"/>
    </reaction>
    <physiologicalReaction direction="right-to-left" evidence="20">
        <dbReference type="Rhea" id="RHEA:23986"/>
    </physiologicalReaction>
</comment>
<evidence type="ECO:0000256" key="16">
    <source>
        <dbReference type="ARBA" id="ARBA00023221"/>
    </source>
</evidence>
<evidence type="ECO:0000256" key="2">
    <source>
        <dbReference type="ARBA" id="ARBA00004770"/>
    </source>
</evidence>
<keyword evidence="4" id="KW-0444">Lipid biosynthesis</keyword>
<evidence type="ECO:0000256" key="15">
    <source>
        <dbReference type="ARBA" id="ARBA00023166"/>
    </source>
</evidence>
<evidence type="ECO:0000256" key="6">
    <source>
        <dbReference type="ARBA" id="ARBA00022692"/>
    </source>
</evidence>
<feature type="transmembrane region" description="Helical" evidence="23">
    <location>
        <begin position="197"/>
        <end position="218"/>
    </location>
</feature>
<feature type="region of interest" description="Disordered" evidence="22">
    <location>
        <begin position="1"/>
        <end position="26"/>
    </location>
</feature>
<evidence type="ECO:0000256" key="5">
    <source>
        <dbReference type="ARBA" id="ARBA00022548"/>
    </source>
</evidence>
<feature type="transmembrane region" description="Helical" evidence="23">
    <location>
        <begin position="154"/>
        <end position="177"/>
    </location>
</feature>
<evidence type="ECO:0000256" key="9">
    <source>
        <dbReference type="ARBA" id="ARBA00022955"/>
    </source>
</evidence>
<evidence type="ECO:0000256" key="22">
    <source>
        <dbReference type="SAM" id="MobiDB-lite"/>
    </source>
</evidence>
<comment type="catalytic activity">
    <reaction evidence="21">
        <text>7-dehydrodesmosterol + NADPH + H(+) = desmosterol + NADP(+)</text>
        <dbReference type="Rhea" id="RHEA:46740"/>
        <dbReference type="ChEBI" id="CHEBI:15378"/>
        <dbReference type="ChEBI" id="CHEBI:17737"/>
        <dbReference type="ChEBI" id="CHEBI:27910"/>
        <dbReference type="ChEBI" id="CHEBI:57783"/>
        <dbReference type="ChEBI" id="CHEBI:58349"/>
    </reaction>
    <physiologicalReaction direction="left-to-right" evidence="21">
        <dbReference type="Rhea" id="RHEA:46741"/>
    </physiologicalReaction>
</comment>
<keyword evidence="13" id="KW-0443">Lipid metabolism</keyword>
<evidence type="ECO:0000256" key="13">
    <source>
        <dbReference type="ARBA" id="ARBA00023098"/>
    </source>
</evidence>
<dbReference type="GO" id="GO:0016132">
    <property type="term" value="P:brassinosteroid biosynthetic process"/>
    <property type="evidence" value="ECO:0007669"/>
    <property type="project" value="TreeGrafter"/>
</dbReference>
<evidence type="ECO:0000256" key="21">
    <source>
        <dbReference type="ARBA" id="ARBA00047826"/>
    </source>
</evidence>
<keyword evidence="25" id="KW-1185">Reference proteome</keyword>
<accession>A0AAD5TF53</accession>
<comment type="subcellular location">
    <subcellularLocation>
        <location evidence="1">Membrane</location>
        <topology evidence="1">Multi-pass membrane protein</topology>
    </subcellularLocation>
</comment>
<feature type="transmembrane region" description="Helical" evidence="23">
    <location>
        <begin position="431"/>
        <end position="457"/>
    </location>
</feature>
<evidence type="ECO:0000256" key="4">
    <source>
        <dbReference type="ARBA" id="ARBA00022516"/>
    </source>
</evidence>
<keyword evidence="15" id="KW-1207">Sterol metabolism</keyword>
<dbReference type="Gene3D" id="1.20.120.1630">
    <property type="match status" value="1"/>
</dbReference>
<evidence type="ECO:0000256" key="20">
    <source>
        <dbReference type="ARBA" id="ARBA00047795"/>
    </source>
</evidence>
<keyword evidence="11" id="KW-0560">Oxidoreductase</keyword>
<evidence type="ECO:0000256" key="11">
    <source>
        <dbReference type="ARBA" id="ARBA00023002"/>
    </source>
</evidence>
<feature type="compositionally biased region" description="Polar residues" evidence="22">
    <location>
        <begin position="1"/>
        <end position="13"/>
    </location>
</feature>
<comment type="pathway">
    <text evidence="2">Steroid biosynthesis; cholesterol biosynthesis.</text>
</comment>
<comment type="similarity">
    <text evidence="3">Belongs to the ERG4/ERG24 family.</text>
</comment>
<evidence type="ECO:0000256" key="1">
    <source>
        <dbReference type="ARBA" id="ARBA00004141"/>
    </source>
</evidence>
<keyword evidence="9" id="KW-0752">Steroid biosynthesis</keyword>
<sequence>MSKQLKQRNTQRGSPEHEQEQDAPLLNLPRDAQGEVIATSNSKTDHQAGKTWGRARDVSIVDIAIPAVIMATCPFLVIYFWHACDAFQCDLAAPLAPLLAADSLTPRTIAKWIIGCFPTATKEGVILFTGWLLFQAALYAFLPGPVGYGQMTPAGFVLPYIVNGMSAWVVTHILYFGASLGFDIFPATIVHDNWGGLLIAANVYGYFLSVFAFVKAHFFPSHPADRKFSSSIIYDLFWGIEFNPRIGKLFDFKLFHNGRPGIVAWTLINGSFAVAQYQKIGYVTNSMWLLMVLHAMYVVDFFWNEDWYLRTIDICHDHFGFYLGWGDSVWLPFMYTLQSHYLVRNPVDLSTPYFLFVTGLGFFGYYIFRSVNNQKNLVRKTDGNCLIWGKPAKYIRTEFITSDGKKHTSLLLASGFWGVSRHFNYVGDLCISLAMCMTCGVTHLLPYFYIIYMFILLMGRIQRDDARCRGKYGKYWEEYGKLVPYKLLPYIY</sequence>
<dbReference type="InterPro" id="IPR001171">
    <property type="entry name" value="ERG24_DHCR-like"/>
</dbReference>
<feature type="transmembrane region" description="Helical" evidence="23">
    <location>
        <begin position="280"/>
        <end position="299"/>
    </location>
</feature>
<name>A0AAD5TF53_9FUNG</name>
<dbReference type="Pfam" id="PF01222">
    <property type="entry name" value="ERG4_ERG24"/>
    <property type="match status" value="1"/>
</dbReference>
<keyword evidence="8" id="KW-0521">NADP</keyword>
<keyword evidence="5" id="KW-0153">Cholesterol metabolism</keyword>
<evidence type="ECO:0000256" key="7">
    <source>
        <dbReference type="ARBA" id="ARBA00022778"/>
    </source>
</evidence>
<dbReference type="AlphaFoldDB" id="A0AAD5TF53"/>
<dbReference type="EMBL" id="JADGJH010000042">
    <property type="protein sequence ID" value="KAJ3140873.1"/>
    <property type="molecule type" value="Genomic_DNA"/>
</dbReference>
<evidence type="ECO:0000256" key="23">
    <source>
        <dbReference type="SAM" id="Phobius"/>
    </source>
</evidence>
<keyword evidence="10 23" id="KW-1133">Transmembrane helix</keyword>
<evidence type="ECO:0000313" key="25">
    <source>
        <dbReference type="Proteomes" id="UP001211907"/>
    </source>
</evidence>
<evidence type="ECO:0000256" key="19">
    <source>
        <dbReference type="ARBA" id="ARBA00042688"/>
    </source>
</evidence>
<evidence type="ECO:0000256" key="14">
    <source>
        <dbReference type="ARBA" id="ARBA00023136"/>
    </source>
</evidence>
<dbReference type="FunFam" id="1.20.120.1630:FF:000004">
    <property type="entry name" value="7-dehydrocholesterol reductase"/>
    <property type="match status" value="1"/>
</dbReference>
<evidence type="ECO:0000256" key="3">
    <source>
        <dbReference type="ARBA" id="ARBA00005402"/>
    </source>
</evidence>
<dbReference type="GO" id="GO:0047598">
    <property type="term" value="F:7-dehydrocholesterol reductase activity"/>
    <property type="evidence" value="ECO:0007669"/>
    <property type="project" value="UniProtKB-EC"/>
</dbReference>
<evidence type="ECO:0000256" key="8">
    <source>
        <dbReference type="ARBA" id="ARBA00022857"/>
    </source>
</evidence>
<keyword evidence="14 23" id="KW-0472">Membrane</keyword>
<dbReference type="Proteomes" id="UP001211907">
    <property type="component" value="Unassembled WGS sequence"/>
</dbReference>